<evidence type="ECO:0000313" key="11">
    <source>
        <dbReference type="Proteomes" id="UP000305131"/>
    </source>
</evidence>
<accession>A0A6C1KBW7</accession>
<sequence length="294" mass="30830">MDPLTLSFAVINGLLLGGIYGGVALGLSLIFGVMRVINFAHGSFLMLAMYCSYLLWASLGVHPYVSILVTVPFLFGIGYAVQSVVISPLIRRERALVVEPTSALLLTAGVYLVVDNSVLMAFGPDVRSVTTDITYESIFVAGLPINIARLIGFAAAILVAFALSFWLKHSDMGRAIRATAQNRDAAAMSGINVPLIYNVTFGLGCAVLGLFGALLVPFFSITPTIGLSFGIKSFLVVVLGGIGSIPGSILGGLLLGVFESVAAQFVTATSAAIFSFGLFIVILLMRPAGLMGRA</sequence>
<feature type="transmembrane region" description="Helical" evidence="9">
    <location>
        <begin position="233"/>
        <end position="258"/>
    </location>
</feature>
<proteinExistence type="inferred from homology"/>
<feature type="transmembrane region" description="Helical" evidence="9">
    <location>
        <begin position="6"/>
        <end position="32"/>
    </location>
</feature>
<comment type="caution">
    <text evidence="10">The sequence shown here is derived from an EMBL/GenBank/DDBJ whole genome shotgun (WGS) entry which is preliminary data.</text>
</comment>
<gene>
    <name evidence="10" type="ORF">FBQ73_16650</name>
</gene>
<feature type="transmembrane region" description="Helical" evidence="9">
    <location>
        <begin position="102"/>
        <end position="123"/>
    </location>
</feature>
<name>A0A6C1KBW7_XANAU</name>
<feature type="transmembrane region" description="Helical" evidence="9">
    <location>
        <begin position="39"/>
        <end position="59"/>
    </location>
</feature>
<evidence type="ECO:0000256" key="3">
    <source>
        <dbReference type="ARBA" id="ARBA00022475"/>
    </source>
</evidence>
<feature type="transmembrane region" description="Helical" evidence="9">
    <location>
        <begin position="143"/>
        <end position="167"/>
    </location>
</feature>
<evidence type="ECO:0000256" key="2">
    <source>
        <dbReference type="ARBA" id="ARBA00022448"/>
    </source>
</evidence>
<reference evidence="10 11" key="1">
    <citation type="submission" date="2019-05" db="EMBL/GenBank/DDBJ databases">
        <authorList>
            <person name="Zhou X."/>
        </authorList>
    </citation>
    <scope>NUCLEOTIDE SEQUENCE [LARGE SCALE GENOMIC DNA]</scope>
    <source>
        <strain evidence="10 11">DSM 432</strain>
    </source>
</reference>
<dbReference type="EMBL" id="VAUP01000035">
    <property type="protein sequence ID" value="TLX41749.1"/>
    <property type="molecule type" value="Genomic_DNA"/>
</dbReference>
<dbReference type="InterPro" id="IPR001851">
    <property type="entry name" value="ABC_transp_permease"/>
</dbReference>
<keyword evidence="2" id="KW-0813">Transport</keyword>
<dbReference type="GO" id="GO:0022857">
    <property type="term" value="F:transmembrane transporter activity"/>
    <property type="evidence" value="ECO:0007669"/>
    <property type="project" value="InterPro"/>
</dbReference>
<feature type="transmembrane region" description="Helical" evidence="9">
    <location>
        <begin position="65"/>
        <end position="90"/>
    </location>
</feature>
<dbReference type="OrthoDB" id="9807115at2"/>
<feature type="transmembrane region" description="Helical" evidence="9">
    <location>
        <begin position="195"/>
        <end position="221"/>
    </location>
</feature>
<dbReference type="GO" id="GO:0005886">
    <property type="term" value="C:plasma membrane"/>
    <property type="evidence" value="ECO:0007669"/>
    <property type="project" value="UniProtKB-SubCell"/>
</dbReference>
<evidence type="ECO:0000256" key="9">
    <source>
        <dbReference type="SAM" id="Phobius"/>
    </source>
</evidence>
<keyword evidence="6 9" id="KW-1133">Transmembrane helix</keyword>
<keyword evidence="4 9" id="KW-0812">Transmembrane</keyword>
<dbReference type="PANTHER" id="PTHR11795:SF445">
    <property type="entry name" value="AMINO ACID ABC TRANSPORTER PERMEASE PROTEIN"/>
    <property type="match status" value="1"/>
</dbReference>
<comment type="similarity">
    <text evidence="8">Belongs to the binding-protein-dependent transport system permease family. LivHM subfamily.</text>
</comment>
<dbReference type="InterPro" id="IPR052157">
    <property type="entry name" value="BCAA_transport_permease"/>
</dbReference>
<evidence type="ECO:0000256" key="8">
    <source>
        <dbReference type="ARBA" id="ARBA00037998"/>
    </source>
</evidence>
<evidence type="ECO:0000256" key="1">
    <source>
        <dbReference type="ARBA" id="ARBA00004651"/>
    </source>
</evidence>
<keyword evidence="5" id="KW-0029">Amino-acid transport</keyword>
<evidence type="ECO:0000256" key="7">
    <source>
        <dbReference type="ARBA" id="ARBA00023136"/>
    </source>
</evidence>
<evidence type="ECO:0000256" key="4">
    <source>
        <dbReference type="ARBA" id="ARBA00022692"/>
    </source>
</evidence>
<evidence type="ECO:0000313" key="10">
    <source>
        <dbReference type="EMBL" id="TLX41749.1"/>
    </source>
</evidence>
<organism evidence="10 11">
    <name type="scientific">Xanthobacter autotrophicus</name>
    <dbReference type="NCBI Taxonomy" id="280"/>
    <lineage>
        <taxon>Bacteria</taxon>
        <taxon>Pseudomonadati</taxon>
        <taxon>Pseudomonadota</taxon>
        <taxon>Alphaproteobacteria</taxon>
        <taxon>Hyphomicrobiales</taxon>
        <taxon>Xanthobacteraceae</taxon>
        <taxon>Xanthobacter</taxon>
    </lineage>
</organism>
<feature type="transmembrane region" description="Helical" evidence="9">
    <location>
        <begin position="265"/>
        <end position="285"/>
    </location>
</feature>
<dbReference type="RefSeq" id="WP_138400614.1">
    <property type="nucleotide sequence ID" value="NZ_JBAFVI010000005.1"/>
</dbReference>
<dbReference type="Proteomes" id="UP000305131">
    <property type="component" value="Unassembled WGS sequence"/>
</dbReference>
<evidence type="ECO:0000256" key="6">
    <source>
        <dbReference type="ARBA" id="ARBA00022989"/>
    </source>
</evidence>
<dbReference type="GO" id="GO:0006865">
    <property type="term" value="P:amino acid transport"/>
    <property type="evidence" value="ECO:0007669"/>
    <property type="project" value="UniProtKB-KW"/>
</dbReference>
<dbReference type="PANTHER" id="PTHR11795">
    <property type="entry name" value="BRANCHED-CHAIN AMINO ACID TRANSPORT SYSTEM PERMEASE PROTEIN LIVH"/>
    <property type="match status" value="1"/>
</dbReference>
<dbReference type="AlphaFoldDB" id="A0A6C1KBW7"/>
<keyword evidence="3" id="KW-1003">Cell membrane</keyword>
<dbReference type="Pfam" id="PF02653">
    <property type="entry name" value="BPD_transp_2"/>
    <property type="match status" value="1"/>
</dbReference>
<dbReference type="CDD" id="cd06582">
    <property type="entry name" value="TM_PBP1_LivH_like"/>
    <property type="match status" value="1"/>
</dbReference>
<dbReference type="GeneID" id="95775085"/>
<keyword evidence="7 9" id="KW-0472">Membrane</keyword>
<comment type="subcellular location">
    <subcellularLocation>
        <location evidence="1">Cell membrane</location>
        <topology evidence="1">Multi-pass membrane protein</topology>
    </subcellularLocation>
</comment>
<evidence type="ECO:0000256" key="5">
    <source>
        <dbReference type="ARBA" id="ARBA00022970"/>
    </source>
</evidence>
<protein>
    <submittedName>
        <fullName evidence="10">Branched-chain amino acid ABC transporter permease</fullName>
    </submittedName>
</protein>